<organism evidence="1 2">
    <name type="scientific">Penicillium rubens (strain ATCC 28089 / DSM 1075 / NRRL 1951 / Wisconsin 54-1255)</name>
    <name type="common">Penicillium chrysogenum</name>
    <dbReference type="NCBI Taxonomy" id="500485"/>
    <lineage>
        <taxon>Eukaryota</taxon>
        <taxon>Fungi</taxon>
        <taxon>Dikarya</taxon>
        <taxon>Ascomycota</taxon>
        <taxon>Pezizomycotina</taxon>
        <taxon>Eurotiomycetes</taxon>
        <taxon>Eurotiomycetidae</taxon>
        <taxon>Eurotiales</taxon>
        <taxon>Aspergillaceae</taxon>
        <taxon>Penicillium</taxon>
        <taxon>Penicillium chrysogenum species complex</taxon>
    </lineage>
</organism>
<dbReference type="PANTHER" id="PTHR37535">
    <property type="entry name" value="FLUG DOMAIN PROTEIN"/>
    <property type="match status" value="1"/>
</dbReference>
<gene>
    <name evidence="1" type="ORF">Pc12g04150</name>
    <name evidence="1" type="ORF">PCH_Pc12g04150</name>
</gene>
<dbReference type="BioCyc" id="PCHR:PC12G04150-MONOMER"/>
<dbReference type="VEuPathDB" id="FungiDB:PCH_Pc12g04150"/>
<evidence type="ECO:0000313" key="2">
    <source>
        <dbReference type="Proteomes" id="UP000000724"/>
    </source>
</evidence>
<name>B6GXK0_PENRW</name>
<evidence type="ECO:0000313" key="1">
    <source>
        <dbReference type="EMBL" id="CAP80042.1"/>
    </source>
</evidence>
<dbReference type="OMA" id="LKPDYEC"/>
<proteinExistence type="predicted"/>
<protein>
    <submittedName>
        <fullName evidence="1">Pc12g04150 protein</fullName>
    </submittedName>
</protein>
<dbReference type="eggNOG" id="ENOG502SH56">
    <property type="taxonomic scope" value="Eukaryota"/>
</dbReference>
<dbReference type="Proteomes" id="UP000000724">
    <property type="component" value="Contig Pc00c12"/>
</dbReference>
<dbReference type="STRING" id="500485.B6GXK0"/>
<dbReference type="AlphaFoldDB" id="B6GXK0"/>
<sequence>MFSEQNIPKALQERLARAISRGFTRDYQDEKEKEGNTVCHPELAPATLEKYNRTVDNWALRWRISRNESTDPNFPNLPVPTPELLKLFADFTSKWERETSQSLPKEVKDDVLNYIRTELTVEYKLPIKPRERFLVNRKDIAYLLRHLFVDDCHDYIHKRAHNYQHLSFYLKWSKERGSLIRWVTIDPEFLKGWRYRDDTTLEHPVLGMSFVFWVIVHGVADGAFKGLATVTEVLAAKPPNGRESWTLEWNETTKDLPFFRRLRVYGIRGGIANKIDQQSMSHHRDSNVPLKLNAATTAQFESDDEIVKINQRIAHLTDLVFERDRLYNKKAKRLLAWKKDFIKNWWDTSYTEYVSGNDFSERDLTPLFDIYKKYLPERSRLSENLLKKETLDSELGRQCLEDMVTICMSTERAIYYPGIAPEEGRCPICNKSILDFVQFCYLCAELFLDENSWENHCKCHLDNLNPRCGLLTFRSTLVAPGFCLFCLGDESKKPDERFQQWVAKSTLLNHIDEHLGSADSLAAVFCPHPCCEERKYVDNLHLQWHFFDTHSIEEARSNCVKRKRKWQLQSEPIGTTFGNLSDETLPSLEDYFLTSTLPTSFEDSDMTSADDLFMEFVRLDDD</sequence>
<keyword evidence="2" id="KW-1185">Reference proteome</keyword>
<dbReference type="PANTHER" id="PTHR37535:SF3">
    <property type="entry name" value="FLUG DOMAIN-CONTAINING PROTEIN"/>
    <property type="match status" value="1"/>
</dbReference>
<reference evidence="1 2" key="1">
    <citation type="journal article" date="2008" name="Nat. Biotechnol.">
        <title>Genome sequencing and analysis of the filamentous fungus Penicillium chrysogenum.</title>
        <authorList>
            <person name="van den Berg M.A."/>
            <person name="Albang R."/>
            <person name="Albermann K."/>
            <person name="Badger J.H."/>
            <person name="Daran J.-M."/>
            <person name="Driessen A.J.M."/>
            <person name="Garcia-Estrada C."/>
            <person name="Fedorova N.D."/>
            <person name="Harris D.M."/>
            <person name="Heijne W.H.M."/>
            <person name="Joardar V.S."/>
            <person name="Kiel J.A.K.W."/>
            <person name="Kovalchuk A."/>
            <person name="Martin J.F."/>
            <person name="Nierman W.C."/>
            <person name="Nijland J.G."/>
            <person name="Pronk J.T."/>
            <person name="Roubos J.A."/>
            <person name="van der Klei I.J."/>
            <person name="van Peij N.N.M.E."/>
            <person name="Veenhuis M."/>
            <person name="von Doehren H."/>
            <person name="Wagner C."/>
            <person name="Wortman J.R."/>
            <person name="Bovenberg R.A.L."/>
        </authorList>
    </citation>
    <scope>NUCLEOTIDE SEQUENCE [LARGE SCALE GENOMIC DNA]</scope>
    <source>
        <strain evidence="2">ATCC 28089 / DSM 1075 / NRRL 1951 / Wisconsin 54-1255</strain>
    </source>
</reference>
<dbReference type="EMBL" id="AM920427">
    <property type="protein sequence ID" value="CAP80042.1"/>
    <property type="molecule type" value="Genomic_DNA"/>
</dbReference>
<accession>B6GXK0</accession>
<dbReference type="OrthoDB" id="4357582at2759"/>
<dbReference type="HOGENOM" id="CLU_003121_3_0_1"/>